<protein>
    <submittedName>
        <fullName evidence="2">Uncharacterized protein</fullName>
    </submittedName>
</protein>
<gene>
    <name evidence="2" type="ORF">B296_00044881</name>
</gene>
<evidence type="ECO:0000313" key="2">
    <source>
        <dbReference type="EMBL" id="RRT40939.1"/>
    </source>
</evidence>
<sequence>MKGNQDLKFQVESFGGRSGTQQRLCSRRALTKEGGDKYSSEISRREERKGRGRRGERREAVLTHVRLRRLKKPEDEFLSEPDTCNHSRQKNVEIGALD</sequence>
<feature type="region of interest" description="Disordered" evidence="1">
    <location>
        <begin position="1"/>
        <end position="59"/>
    </location>
</feature>
<dbReference type="EMBL" id="AMZH03018989">
    <property type="protein sequence ID" value="RRT40939.1"/>
    <property type="molecule type" value="Genomic_DNA"/>
</dbReference>
<evidence type="ECO:0000256" key="1">
    <source>
        <dbReference type="SAM" id="MobiDB-lite"/>
    </source>
</evidence>
<evidence type="ECO:0000313" key="3">
    <source>
        <dbReference type="Proteomes" id="UP000287651"/>
    </source>
</evidence>
<comment type="caution">
    <text evidence="2">The sequence shown here is derived from an EMBL/GenBank/DDBJ whole genome shotgun (WGS) entry which is preliminary data.</text>
</comment>
<accession>A0A426XN66</accession>
<feature type="region of interest" description="Disordered" evidence="1">
    <location>
        <begin position="73"/>
        <end position="98"/>
    </location>
</feature>
<proteinExistence type="predicted"/>
<dbReference type="AlphaFoldDB" id="A0A426XN66"/>
<reference evidence="2 3" key="1">
    <citation type="journal article" date="2014" name="Agronomy (Basel)">
        <title>A Draft Genome Sequence for Ensete ventricosum, the Drought-Tolerant Tree Against Hunger.</title>
        <authorList>
            <person name="Harrison J."/>
            <person name="Moore K.A."/>
            <person name="Paszkiewicz K."/>
            <person name="Jones T."/>
            <person name="Grant M."/>
            <person name="Ambacheew D."/>
            <person name="Muzemil S."/>
            <person name="Studholme D.J."/>
        </authorList>
    </citation>
    <scope>NUCLEOTIDE SEQUENCE [LARGE SCALE GENOMIC DNA]</scope>
</reference>
<organism evidence="2 3">
    <name type="scientific">Ensete ventricosum</name>
    <name type="common">Abyssinian banana</name>
    <name type="synonym">Musa ensete</name>
    <dbReference type="NCBI Taxonomy" id="4639"/>
    <lineage>
        <taxon>Eukaryota</taxon>
        <taxon>Viridiplantae</taxon>
        <taxon>Streptophyta</taxon>
        <taxon>Embryophyta</taxon>
        <taxon>Tracheophyta</taxon>
        <taxon>Spermatophyta</taxon>
        <taxon>Magnoliopsida</taxon>
        <taxon>Liliopsida</taxon>
        <taxon>Zingiberales</taxon>
        <taxon>Musaceae</taxon>
        <taxon>Ensete</taxon>
    </lineage>
</organism>
<feature type="compositionally biased region" description="Basic and acidic residues" evidence="1">
    <location>
        <begin position="30"/>
        <end position="49"/>
    </location>
</feature>
<dbReference type="Proteomes" id="UP000287651">
    <property type="component" value="Unassembled WGS sequence"/>
</dbReference>
<name>A0A426XN66_ENSVE</name>